<feature type="region of interest" description="Disordered" evidence="1">
    <location>
        <begin position="35"/>
        <end position="54"/>
    </location>
</feature>
<dbReference type="Proteomes" id="UP000005709">
    <property type="component" value="Unassembled WGS sequence"/>
</dbReference>
<evidence type="ECO:0000313" key="3">
    <source>
        <dbReference type="Proteomes" id="UP000005709"/>
    </source>
</evidence>
<name>C8PE89_9BACT</name>
<accession>C8PE89</accession>
<reference evidence="2 3" key="1">
    <citation type="submission" date="2009-07" db="EMBL/GenBank/DDBJ databases">
        <authorList>
            <person name="Madupu R."/>
            <person name="Sebastian Y."/>
            <person name="Durkin A.S."/>
            <person name="Torralba M."/>
            <person name="Methe B."/>
            <person name="Sutton G.G."/>
            <person name="Strausberg R.L."/>
            <person name="Nelson K.E."/>
        </authorList>
    </citation>
    <scope>NUCLEOTIDE SEQUENCE [LARGE SCALE GENOMIC DNA]</scope>
    <source>
        <strain evidence="2 3">RM3268</strain>
    </source>
</reference>
<keyword evidence="3" id="KW-1185">Reference proteome</keyword>
<evidence type="ECO:0000256" key="1">
    <source>
        <dbReference type="SAM" id="MobiDB-lite"/>
    </source>
</evidence>
<gene>
    <name evidence="2" type="ORF">CAMGR0001_2439</name>
</gene>
<sequence>MPEFYGYVRKILALVAYFGATARIIHEKRSRVAVGDRNSARMQKRENSRATTPV</sequence>
<proteinExistence type="predicted"/>
<comment type="caution">
    <text evidence="2">The sequence shown here is derived from an EMBL/GenBank/DDBJ whole genome shotgun (WGS) entry which is preliminary data.</text>
</comment>
<dbReference type="RefSeq" id="WP_005869256.1">
    <property type="nucleotide sequence ID" value="NZ_ACYG01000005.1"/>
</dbReference>
<protein>
    <submittedName>
        <fullName evidence="2">Uncharacterized protein</fullName>
    </submittedName>
</protein>
<dbReference type="AlphaFoldDB" id="C8PE89"/>
<organism evidence="2 3">
    <name type="scientific">Campylobacter gracilis RM3268</name>
    <dbReference type="NCBI Taxonomy" id="553220"/>
    <lineage>
        <taxon>Bacteria</taxon>
        <taxon>Pseudomonadati</taxon>
        <taxon>Campylobacterota</taxon>
        <taxon>Epsilonproteobacteria</taxon>
        <taxon>Campylobacterales</taxon>
        <taxon>Campylobacteraceae</taxon>
        <taxon>Campylobacter</taxon>
    </lineage>
</organism>
<evidence type="ECO:0000313" key="2">
    <source>
        <dbReference type="EMBL" id="EEV18962.1"/>
    </source>
</evidence>
<dbReference type="EMBL" id="ACYG01000005">
    <property type="protein sequence ID" value="EEV18962.1"/>
    <property type="molecule type" value="Genomic_DNA"/>
</dbReference>